<reference evidence="1 2" key="1">
    <citation type="submission" date="2022-04" db="EMBL/GenBank/DDBJ databases">
        <title>Genome sequence of C. roseum typestrain.</title>
        <authorList>
            <person name="Poehlein A."/>
            <person name="Schoch T."/>
            <person name="Duerre P."/>
            <person name="Daniel R."/>
        </authorList>
    </citation>
    <scope>NUCLEOTIDE SEQUENCE [LARGE SCALE GENOMIC DNA]</scope>
    <source>
        <strain evidence="1 2">DSM 7320</strain>
    </source>
</reference>
<accession>A0A1S8KWX0</accession>
<dbReference type="EMBL" id="CP096983">
    <property type="protein sequence ID" value="URZ10487.1"/>
    <property type="molecule type" value="Genomic_DNA"/>
</dbReference>
<evidence type="ECO:0000313" key="1">
    <source>
        <dbReference type="EMBL" id="URZ10487.1"/>
    </source>
</evidence>
<organism evidence="1 2">
    <name type="scientific">Clostridium felsineum</name>
    <dbReference type="NCBI Taxonomy" id="36839"/>
    <lineage>
        <taxon>Bacteria</taxon>
        <taxon>Bacillati</taxon>
        <taxon>Bacillota</taxon>
        <taxon>Clostridia</taxon>
        <taxon>Eubacteriales</taxon>
        <taxon>Clostridiaceae</taxon>
        <taxon>Clostridium</taxon>
    </lineage>
</organism>
<keyword evidence="2" id="KW-1185">Reference proteome</keyword>
<evidence type="ECO:0000313" key="2">
    <source>
        <dbReference type="Proteomes" id="UP000190951"/>
    </source>
</evidence>
<dbReference type="RefSeq" id="WP_176091674.1">
    <property type="nucleotide sequence ID" value="NZ_CP096983.1"/>
</dbReference>
<sequence>MQYKEKDKLLTKMIKNNECNKFMECMDKIDKMYEDKISRKITKLSI</sequence>
<name>A0A1S8KWX0_9CLOT</name>
<proteinExistence type="predicted"/>
<dbReference type="KEGG" id="crw:CROST_011970"/>
<protein>
    <submittedName>
        <fullName evidence="1">Uncharacterized protein</fullName>
    </submittedName>
</protein>
<gene>
    <name evidence="1" type="ORF">CROST_011970</name>
</gene>
<dbReference type="AlphaFoldDB" id="A0A1S8KWX0"/>
<dbReference type="Proteomes" id="UP000190951">
    <property type="component" value="Chromosome"/>
</dbReference>